<organism evidence="1 2">
    <name type="scientific">Plectus sambesii</name>
    <dbReference type="NCBI Taxonomy" id="2011161"/>
    <lineage>
        <taxon>Eukaryota</taxon>
        <taxon>Metazoa</taxon>
        <taxon>Ecdysozoa</taxon>
        <taxon>Nematoda</taxon>
        <taxon>Chromadorea</taxon>
        <taxon>Plectida</taxon>
        <taxon>Plectina</taxon>
        <taxon>Plectoidea</taxon>
        <taxon>Plectidae</taxon>
        <taxon>Plectus</taxon>
    </lineage>
</organism>
<accession>A0A914WWK4</accession>
<dbReference type="WBParaSite" id="PSAMB.scaffold5106size12635.g25898.t1">
    <property type="protein sequence ID" value="PSAMB.scaffold5106size12635.g25898.t1"/>
    <property type="gene ID" value="PSAMB.scaffold5106size12635.g25898"/>
</dbReference>
<dbReference type="Proteomes" id="UP000887566">
    <property type="component" value="Unplaced"/>
</dbReference>
<keyword evidence="1" id="KW-1185">Reference proteome</keyword>
<evidence type="ECO:0000313" key="1">
    <source>
        <dbReference type="Proteomes" id="UP000887566"/>
    </source>
</evidence>
<name>A0A914WWK4_9BILA</name>
<protein>
    <submittedName>
        <fullName evidence="2">Uncharacterized protein</fullName>
    </submittedName>
</protein>
<reference evidence="2" key="1">
    <citation type="submission" date="2022-11" db="UniProtKB">
        <authorList>
            <consortium name="WormBaseParasite"/>
        </authorList>
    </citation>
    <scope>IDENTIFICATION</scope>
</reference>
<proteinExistence type="predicted"/>
<evidence type="ECO:0000313" key="2">
    <source>
        <dbReference type="WBParaSite" id="PSAMB.scaffold5106size12635.g25898.t1"/>
    </source>
</evidence>
<dbReference type="AlphaFoldDB" id="A0A914WWK4"/>
<sequence length="105" mass="12049">MAGRAYLIRDELSEVRLAHGCEQKRFIDESESAIVRDDTDRRMGLWCGRGCVSQLTPSFDRIAPTRADYPNPWVAASAHPRELLRKLSHKLIDDRNPCRLCVVRL</sequence>